<dbReference type="EMBL" id="CACTIH010007244">
    <property type="protein sequence ID" value="CAA3005390.1"/>
    <property type="molecule type" value="Genomic_DNA"/>
</dbReference>
<comment type="caution">
    <text evidence="1">The sequence shown here is derived from an EMBL/GenBank/DDBJ whole genome shotgun (WGS) entry which is preliminary data.</text>
</comment>
<dbReference type="GO" id="GO:0016020">
    <property type="term" value="C:membrane"/>
    <property type="evidence" value="ECO:0007669"/>
    <property type="project" value="InterPro"/>
</dbReference>
<dbReference type="InterPro" id="IPR003855">
    <property type="entry name" value="K+_transporter"/>
</dbReference>
<keyword evidence="2" id="KW-1185">Reference proteome</keyword>
<gene>
    <name evidence="1" type="ORF">OLEA9_A077788</name>
</gene>
<protein>
    <submittedName>
        <fullName evidence="1">Potassium transporter 12 isoform X2</fullName>
    </submittedName>
</protein>
<organism evidence="1 2">
    <name type="scientific">Olea europaea subsp. europaea</name>
    <dbReference type="NCBI Taxonomy" id="158383"/>
    <lineage>
        <taxon>Eukaryota</taxon>
        <taxon>Viridiplantae</taxon>
        <taxon>Streptophyta</taxon>
        <taxon>Embryophyta</taxon>
        <taxon>Tracheophyta</taxon>
        <taxon>Spermatophyta</taxon>
        <taxon>Magnoliopsida</taxon>
        <taxon>eudicotyledons</taxon>
        <taxon>Gunneridae</taxon>
        <taxon>Pentapetalae</taxon>
        <taxon>asterids</taxon>
        <taxon>lamiids</taxon>
        <taxon>Lamiales</taxon>
        <taxon>Oleaceae</taxon>
        <taxon>Oleeae</taxon>
        <taxon>Olea</taxon>
    </lineage>
</organism>
<dbReference type="AlphaFoldDB" id="A0A8S0TIH8"/>
<dbReference type="Proteomes" id="UP000594638">
    <property type="component" value="Unassembled WGS sequence"/>
</dbReference>
<reference evidence="1 2" key="1">
    <citation type="submission" date="2019-12" db="EMBL/GenBank/DDBJ databases">
        <authorList>
            <person name="Alioto T."/>
            <person name="Alioto T."/>
            <person name="Gomez Garrido J."/>
        </authorList>
    </citation>
    <scope>NUCLEOTIDE SEQUENCE [LARGE SCALE GENOMIC DNA]</scope>
</reference>
<evidence type="ECO:0000313" key="1">
    <source>
        <dbReference type="EMBL" id="CAA3005390.1"/>
    </source>
</evidence>
<evidence type="ECO:0000313" key="2">
    <source>
        <dbReference type="Proteomes" id="UP000594638"/>
    </source>
</evidence>
<dbReference type="GO" id="GO:0015079">
    <property type="term" value="F:potassium ion transmembrane transporter activity"/>
    <property type="evidence" value="ECO:0007669"/>
    <property type="project" value="InterPro"/>
</dbReference>
<dbReference type="OrthoDB" id="504708at2759"/>
<name>A0A8S0TIH8_OLEEU</name>
<dbReference type="PANTHER" id="PTHR30540">
    <property type="entry name" value="OSMOTIC STRESS POTASSIUM TRANSPORTER"/>
    <property type="match status" value="1"/>
</dbReference>
<sequence>MYVLNYGSVLKFRSELRRTIWMEFMLELGAYLGIVKEDYNAFEQLFVESLEKFSSKEALELALGSNPNESEFDHIFVRSRNRVVQARDLTRELMHDQVSDEARMFAWPPGVMSADEDPSFEYELSALREATTSGFTYLLSHGDMRAKKNSLFLKKLIINYFYALLRNNCR</sequence>
<accession>A0A8S0TIH8</accession>
<proteinExistence type="predicted"/>
<dbReference type="PANTHER" id="PTHR30540:SF4">
    <property type="entry name" value="POTASSIUM TRANSPORTER 12-RELATED"/>
    <property type="match status" value="1"/>
</dbReference>
<dbReference type="Gramene" id="OE9A077788T1">
    <property type="protein sequence ID" value="OE9A077788C1"/>
    <property type="gene ID" value="OE9A077788"/>
</dbReference>